<proteinExistence type="predicted"/>
<reference evidence="1" key="1">
    <citation type="submission" date="2019-03" db="EMBL/GenBank/DDBJ databases">
        <title>Improved annotation for the trematode Fasciola hepatica.</title>
        <authorList>
            <person name="Choi Y.-J."/>
            <person name="Martin J."/>
            <person name="Mitreva M."/>
        </authorList>
    </citation>
    <scope>NUCLEOTIDE SEQUENCE [LARGE SCALE GENOMIC DNA]</scope>
</reference>
<keyword evidence="2" id="KW-1185">Reference proteome</keyword>
<dbReference type="Proteomes" id="UP000230066">
    <property type="component" value="Unassembled WGS sequence"/>
</dbReference>
<evidence type="ECO:0008006" key="3">
    <source>
        <dbReference type="Google" id="ProtNLM"/>
    </source>
</evidence>
<organism evidence="1 2">
    <name type="scientific">Fasciola hepatica</name>
    <name type="common">Liver fluke</name>
    <dbReference type="NCBI Taxonomy" id="6192"/>
    <lineage>
        <taxon>Eukaryota</taxon>
        <taxon>Metazoa</taxon>
        <taxon>Spiralia</taxon>
        <taxon>Lophotrochozoa</taxon>
        <taxon>Platyhelminthes</taxon>
        <taxon>Trematoda</taxon>
        <taxon>Digenea</taxon>
        <taxon>Plagiorchiida</taxon>
        <taxon>Echinostomata</taxon>
        <taxon>Echinostomatoidea</taxon>
        <taxon>Fasciolidae</taxon>
        <taxon>Fasciola</taxon>
    </lineage>
</organism>
<name>A0A4E0RSJ4_FASHE</name>
<comment type="caution">
    <text evidence="1">The sequence shown here is derived from an EMBL/GenBank/DDBJ whole genome shotgun (WGS) entry which is preliminary data.</text>
</comment>
<accession>A0A4E0RSJ4</accession>
<dbReference type="EMBL" id="JXXN02002113">
    <property type="protein sequence ID" value="THD23497.1"/>
    <property type="molecule type" value="Genomic_DNA"/>
</dbReference>
<sequence>MDRIYLSVRDVEQQLKNLNPYSSMGPDDVYPRIPKECADLLARAYFILFQRCLDSSTFPSSWNAAIITPTFKDRDRHFPSGCRPIGLESIPSKVFESIIKRAMLRRLPTNILSSPFQHGFLPDRSCINNMLTVKDSVT</sequence>
<evidence type="ECO:0000313" key="2">
    <source>
        <dbReference type="Proteomes" id="UP000230066"/>
    </source>
</evidence>
<evidence type="ECO:0000313" key="1">
    <source>
        <dbReference type="EMBL" id="THD23497.1"/>
    </source>
</evidence>
<protein>
    <recommendedName>
        <fullName evidence="3">Reverse transcriptase domain-containing protein</fullName>
    </recommendedName>
</protein>
<dbReference type="PANTHER" id="PTHR33395">
    <property type="entry name" value="TRANSCRIPTASE, PUTATIVE-RELATED-RELATED"/>
    <property type="match status" value="1"/>
</dbReference>
<dbReference type="PANTHER" id="PTHR33395:SF22">
    <property type="entry name" value="REVERSE TRANSCRIPTASE DOMAIN-CONTAINING PROTEIN"/>
    <property type="match status" value="1"/>
</dbReference>
<dbReference type="AlphaFoldDB" id="A0A4E0RSJ4"/>
<gene>
    <name evidence="1" type="ORF">D915_005839</name>
</gene>